<dbReference type="GO" id="GO:0005886">
    <property type="term" value="C:plasma membrane"/>
    <property type="evidence" value="ECO:0007669"/>
    <property type="project" value="TreeGrafter"/>
</dbReference>
<dbReference type="PRINTS" id="PR00344">
    <property type="entry name" value="BCTRLSENSOR"/>
</dbReference>
<keyword evidence="8" id="KW-1133">Transmembrane helix</keyword>
<dbReference type="InterPro" id="IPR003661">
    <property type="entry name" value="HisK_dim/P_dom"/>
</dbReference>
<evidence type="ECO:0000256" key="3">
    <source>
        <dbReference type="ARBA" id="ARBA00022553"/>
    </source>
</evidence>
<evidence type="ECO:0000256" key="4">
    <source>
        <dbReference type="ARBA" id="ARBA00022679"/>
    </source>
</evidence>
<evidence type="ECO:0000256" key="7">
    <source>
        <dbReference type="SAM" id="MobiDB-lite"/>
    </source>
</evidence>
<dbReference type="InterPro" id="IPR003594">
    <property type="entry name" value="HATPase_dom"/>
</dbReference>
<dbReference type="Pfam" id="PF02518">
    <property type="entry name" value="HATPase_c"/>
    <property type="match status" value="1"/>
</dbReference>
<dbReference type="InterPro" id="IPR005467">
    <property type="entry name" value="His_kinase_dom"/>
</dbReference>
<sequence length="518" mass="55742">MDEVTAEMIERGRGSDGDTSLQRRRTASKMREARERLTSSGTGRHAFDLELLRLFAAGRRGATIAEAVLACATAGVLSLWVPSVAAAAWLGTTLLAILLVAVSARLFLRQPQVHGRVLRWTRGFAAAEALRGIAWAASVFLVIGAHDSAAQTFVLFVLLLVGAMTAMMSAPVPAAVYAGLIPMTLGVALYARPAVGYQFLPVLAVAGVAQLCFAVLAARLHSTTLATLSFQAEKDALIVELEQSKLNSDEARRRAEEASLAKSRFLATMSHELRTPLNAILGFSEVMKGELFGQHSVPVYRDYSADIHSSGQHLLMLINEILDLSRVEAGRYDLKEEPTSLALIAEDCQHLLMLRASKREITVTEMIEPSLPPIWADERAIRQVVLNLLSNAIKFTPQGGTVTVKVGWTAQGGQYFAIRDTGPGIPEAEIPIVMSSFGRGTLAQKNAEEGSGLGLPIVKGLVELHGGSFTIKSRVREGTEVIVILPPERVIDALPALDPDAPAESPARSTRRTHRPAA</sequence>
<dbReference type="GO" id="GO:0000155">
    <property type="term" value="F:phosphorelay sensor kinase activity"/>
    <property type="evidence" value="ECO:0007669"/>
    <property type="project" value="InterPro"/>
</dbReference>
<keyword evidence="5 10" id="KW-0418">Kinase</keyword>
<evidence type="ECO:0000256" key="8">
    <source>
        <dbReference type="SAM" id="Phobius"/>
    </source>
</evidence>
<dbReference type="SMART" id="SM00388">
    <property type="entry name" value="HisKA"/>
    <property type="match status" value="1"/>
</dbReference>
<keyword evidence="11" id="KW-1185">Reference proteome</keyword>
<evidence type="ECO:0000313" key="10">
    <source>
        <dbReference type="EMBL" id="RYC30583.1"/>
    </source>
</evidence>
<feature type="transmembrane region" description="Helical" evidence="8">
    <location>
        <begin position="120"/>
        <end position="143"/>
    </location>
</feature>
<feature type="transmembrane region" description="Helical" evidence="8">
    <location>
        <begin position="197"/>
        <end position="218"/>
    </location>
</feature>
<feature type="region of interest" description="Disordered" evidence="7">
    <location>
        <begin position="495"/>
        <end position="518"/>
    </location>
</feature>
<dbReference type="InterPro" id="IPR036097">
    <property type="entry name" value="HisK_dim/P_sf"/>
</dbReference>
<feature type="coiled-coil region" evidence="6">
    <location>
        <begin position="234"/>
        <end position="261"/>
    </location>
</feature>
<feature type="region of interest" description="Disordered" evidence="7">
    <location>
        <begin position="1"/>
        <end position="39"/>
    </location>
</feature>
<evidence type="ECO:0000256" key="1">
    <source>
        <dbReference type="ARBA" id="ARBA00000085"/>
    </source>
</evidence>
<keyword evidence="3" id="KW-0597">Phosphoprotein</keyword>
<reference evidence="10 11" key="2">
    <citation type="submission" date="2019-02" db="EMBL/GenBank/DDBJ databases">
        <title>'Lichenibacterium ramalinii' gen. nov. sp. nov., 'Lichenibacterium minor' gen. nov. sp. nov.</title>
        <authorList>
            <person name="Pankratov T."/>
        </authorList>
    </citation>
    <scope>NUCLEOTIDE SEQUENCE [LARGE SCALE GENOMIC DNA]</scope>
    <source>
        <strain evidence="10 11">RmlP026</strain>
    </source>
</reference>
<dbReference type="CDD" id="cd00075">
    <property type="entry name" value="HATPase"/>
    <property type="match status" value="1"/>
</dbReference>
<dbReference type="InterPro" id="IPR004358">
    <property type="entry name" value="Sig_transdc_His_kin-like_C"/>
</dbReference>
<evidence type="ECO:0000256" key="5">
    <source>
        <dbReference type="ARBA" id="ARBA00022777"/>
    </source>
</evidence>
<comment type="catalytic activity">
    <reaction evidence="1">
        <text>ATP + protein L-histidine = ADP + protein N-phospho-L-histidine.</text>
        <dbReference type="EC" id="2.7.13.3"/>
    </reaction>
</comment>
<dbReference type="OrthoDB" id="9813151at2"/>
<feature type="transmembrane region" description="Helical" evidence="8">
    <location>
        <begin position="149"/>
        <end position="167"/>
    </location>
</feature>
<dbReference type="SUPFAM" id="SSF47384">
    <property type="entry name" value="Homodimeric domain of signal transducing histidine kinase"/>
    <property type="match status" value="1"/>
</dbReference>
<evidence type="ECO:0000256" key="2">
    <source>
        <dbReference type="ARBA" id="ARBA00012438"/>
    </source>
</evidence>
<dbReference type="PANTHER" id="PTHR43047">
    <property type="entry name" value="TWO-COMPONENT HISTIDINE PROTEIN KINASE"/>
    <property type="match status" value="1"/>
</dbReference>
<dbReference type="InterPro" id="IPR036890">
    <property type="entry name" value="HATPase_C_sf"/>
</dbReference>
<dbReference type="EMBL" id="QYBB01000023">
    <property type="protein sequence ID" value="RYC30583.1"/>
    <property type="molecule type" value="Genomic_DNA"/>
</dbReference>
<dbReference type="Gene3D" id="3.30.565.10">
    <property type="entry name" value="Histidine kinase-like ATPase, C-terminal domain"/>
    <property type="match status" value="1"/>
</dbReference>
<dbReference type="RefSeq" id="WP_129228279.1">
    <property type="nucleotide sequence ID" value="NZ_QYBB01000023.1"/>
</dbReference>
<accession>A0A4Q2U273</accession>
<dbReference type="EC" id="2.7.13.3" evidence="2"/>
<feature type="compositionally biased region" description="Basic residues" evidence="7">
    <location>
        <begin position="509"/>
        <end position="518"/>
    </location>
</feature>
<dbReference type="GO" id="GO:0009927">
    <property type="term" value="F:histidine phosphotransfer kinase activity"/>
    <property type="evidence" value="ECO:0007669"/>
    <property type="project" value="TreeGrafter"/>
</dbReference>
<proteinExistence type="predicted"/>
<evidence type="ECO:0000256" key="6">
    <source>
        <dbReference type="SAM" id="Coils"/>
    </source>
</evidence>
<feature type="domain" description="Histidine kinase" evidence="9">
    <location>
        <begin position="268"/>
        <end position="489"/>
    </location>
</feature>
<evidence type="ECO:0000313" key="11">
    <source>
        <dbReference type="Proteomes" id="UP000290759"/>
    </source>
</evidence>
<gene>
    <name evidence="10" type="ORF">D3273_18030</name>
</gene>
<dbReference type="AlphaFoldDB" id="A0A4Q2U273"/>
<dbReference type="PROSITE" id="PS50109">
    <property type="entry name" value="HIS_KIN"/>
    <property type="match status" value="1"/>
</dbReference>
<comment type="caution">
    <text evidence="10">The sequence shown here is derived from an EMBL/GenBank/DDBJ whole genome shotgun (WGS) entry which is preliminary data.</text>
</comment>
<dbReference type="PANTHER" id="PTHR43047:SF72">
    <property type="entry name" value="OSMOSENSING HISTIDINE PROTEIN KINASE SLN1"/>
    <property type="match status" value="1"/>
</dbReference>
<dbReference type="SMART" id="SM00387">
    <property type="entry name" value="HATPase_c"/>
    <property type="match status" value="1"/>
</dbReference>
<dbReference type="Proteomes" id="UP000290759">
    <property type="component" value="Unassembled WGS sequence"/>
</dbReference>
<feature type="transmembrane region" description="Helical" evidence="8">
    <location>
        <begin position="87"/>
        <end position="108"/>
    </location>
</feature>
<dbReference type="CDD" id="cd00082">
    <property type="entry name" value="HisKA"/>
    <property type="match status" value="1"/>
</dbReference>
<reference evidence="10 11" key="1">
    <citation type="submission" date="2018-12" db="EMBL/GenBank/DDBJ databases">
        <authorList>
            <person name="Grouzdev D.S."/>
            <person name="Krutkina M.S."/>
        </authorList>
    </citation>
    <scope>NUCLEOTIDE SEQUENCE [LARGE SCALE GENOMIC DNA]</scope>
    <source>
        <strain evidence="10 11">RmlP026</strain>
    </source>
</reference>
<dbReference type="Pfam" id="PF00512">
    <property type="entry name" value="HisKA"/>
    <property type="match status" value="1"/>
</dbReference>
<keyword evidence="8" id="KW-0472">Membrane</keyword>
<evidence type="ECO:0000259" key="9">
    <source>
        <dbReference type="PROSITE" id="PS50109"/>
    </source>
</evidence>
<dbReference type="Gene3D" id="1.10.287.130">
    <property type="match status" value="1"/>
</dbReference>
<dbReference type="SUPFAM" id="SSF55874">
    <property type="entry name" value="ATPase domain of HSP90 chaperone/DNA topoisomerase II/histidine kinase"/>
    <property type="match status" value="1"/>
</dbReference>
<keyword evidence="4" id="KW-0808">Transferase</keyword>
<organism evidence="10 11">
    <name type="scientific">Lichenibacterium minor</name>
    <dbReference type="NCBI Taxonomy" id="2316528"/>
    <lineage>
        <taxon>Bacteria</taxon>
        <taxon>Pseudomonadati</taxon>
        <taxon>Pseudomonadota</taxon>
        <taxon>Alphaproteobacteria</taxon>
        <taxon>Hyphomicrobiales</taxon>
        <taxon>Lichenihabitantaceae</taxon>
        <taxon>Lichenibacterium</taxon>
    </lineage>
</organism>
<protein>
    <recommendedName>
        <fullName evidence="2">histidine kinase</fullName>
        <ecNumber evidence="2">2.7.13.3</ecNumber>
    </recommendedName>
</protein>
<feature type="transmembrane region" description="Helical" evidence="8">
    <location>
        <begin position="61"/>
        <end position="81"/>
    </location>
</feature>
<name>A0A4Q2U273_9HYPH</name>
<keyword evidence="8" id="KW-0812">Transmembrane</keyword>
<keyword evidence="6" id="KW-0175">Coiled coil</keyword>